<reference evidence="2 3" key="1">
    <citation type="submission" date="2023-02" db="EMBL/GenBank/DDBJ databases">
        <title>Devosia algicola sp. nov., isolated from the phycosphere of marine algae.</title>
        <authorList>
            <person name="Kim J.M."/>
            <person name="Lee J.K."/>
            <person name="Choi B.J."/>
            <person name="Bayburt H."/>
            <person name="Jeon C.O."/>
        </authorList>
    </citation>
    <scope>NUCLEOTIDE SEQUENCE [LARGE SCALE GENOMIC DNA]</scope>
    <source>
        <strain evidence="2 3">G20-9</strain>
    </source>
</reference>
<proteinExistence type="predicted"/>
<sequence length="96" mass="10527">MSTIILAGKRSVQSPHRRDAAGWLGLVASPIFALMAWLSATDMQAMSCASALGIPPVNSMAFMYLLMCFFHLSPWLKLAAALSQQFMKPIPKIQED</sequence>
<keyword evidence="1" id="KW-0812">Transmembrane</keyword>
<keyword evidence="3" id="KW-1185">Reference proteome</keyword>
<protein>
    <submittedName>
        <fullName evidence="2">Uncharacterized protein</fullName>
    </submittedName>
</protein>
<dbReference type="EMBL" id="CP118246">
    <property type="protein sequence ID" value="WDR01948.1"/>
    <property type="molecule type" value="Genomic_DNA"/>
</dbReference>
<feature type="transmembrane region" description="Helical" evidence="1">
    <location>
        <begin position="60"/>
        <end position="82"/>
    </location>
</feature>
<accession>A0ABY7YLA3</accession>
<dbReference type="RefSeq" id="WP_282218357.1">
    <property type="nucleotide sequence ID" value="NZ_CP118246.1"/>
</dbReference>
<feature type="transmembrane region" description="Helical" evidence="1">
    <location>
        <begin position="20"/>
        <end position="40"/>
    </location>
</feature>
<evidence type="ECO:0000313" key="3">
    <source>
        <dbReference type="Proteomes" id="UP001220530"/>
    </source>
</evidence>
<organism evidence="2 3">
    <name type="scientific">Devosia algicola</name>
    <dbReference type="NCBI Taxonomy" id="3026418"/>
    <lineage>
        <taxon>Bacteria</taxon>
        <taxon>Pseudomonadati</taxon>
        <taxon>Pseudomonadota</taxon>
        <taxon>Alphaproteobacteria</taxon>
        <taxon>Hyphomicrobiales</taxon>
        <taxon>Devosiaceae</taxon>
        <taxon>Devosia</taxon>
    </lineage>
</organism>
<keyword evidence="1" id="KW-1133">Transmembrane helix</keyword>
<evidence type="ECO:0000256" key="1">
    <source>
        <dbReference type="SAM" id="Phobius"/>
    </source>
</evidence>
<name>A0ABY7YLA3_9HYPH</name>
<gene>
    <name evidence="2" type="ORF">PSQ19_14790</name>
</gene>
<keyword evidence="1" id="KW-0472">Membrane</keyword>
<evidence type="ECO:0000313" key="2">
    <source>
        <dbReference type="EMBL" id="WDR01948.1"/>
    </source>
</evidence>
<dbReference type="Proteomes" id="UP001220530">
    <property type="component" value="Chromosome"/>
</dbReference>